<reference evidence="2" key="1">
    <citation type="journal article" date="2022" name="Front. Genet.">
        <title>Chromosome-Scale Assembly of the Dendrobium nobile Genome Provides Insights Into the Molecular Mechanism of the Biosynthesis of the Medicinal Active Ingredient of Dendrobium.</title>
        <authorList>
            <person name="Xu Q."/>
            <person name="Niu S.-C."/>
            <person name="Li K.-L."/>
            <person name="Zheng P.-J."/>
            <person name="Zhang X.-J."/>
            <person name="Jia Y."/>
            <person name="Liu Y."/>
            <person name="Niu Y.-X."/>
            <person name="Yu L.-H."/>
            <person name="Chen D.-F."/>
            <person name="Zhang G.-Q."/>
        </authorList>
    </citation>
    <scope>NUCLEOTIDE SEQUENCE</scope>
    <source>
        <tissue evidence="2">Leaf</tissue>
    </source>
</reference>
<protein>
    <submittedName>
        <fullName evidence="2">Uncharacterized protein</fullName>
    </submittedName>
</protein>
<keyword evidence="3" id="KW-1185">Reference proteome</keyword>
<feature type="compositionally biased region" description="Basic and acidic residues" evidence="1">
    <location>
        <begin position="69"/>
        <end position="83"/>
    </location>
</feature>
<dbReference type="Proteomes" id="UP000829196">
    <property type="component" value="Unassembled WGS sequence"/>
</dbReference>
<feature type="compositionally biased region" description="Pro residues" evidence="1">
    <location>
        <begin position="50"/>
        <end position="66"/>
    </location>
</feature>
<comment type="caution">
    <text evidence="2">The sequence shown here is derived from an EMBL/GenBank/DDBJ whole genome shotgun (WGS) entry which is preliminary data.</text>
</comment>
<evidence type="ECO:0000256" key="1">
    <source>
        <dbReference type="SAM" id="MobiDB-lite"/>
    </source>
</evidence>
<dbReference type="EMBL" id="JAGYWB010000011">
    <property type="protein sequence ID" value="KAI0504047.1"/>
    <property type="molecule type" value="Genomic_DNA"/>
</dbReference>
<evidence type="ECO:0000313" key="2">
    <source>
        <dbReference type="EMBL" id="KAI0504047.1"/>
    </source>
</evidence>
<dbReference type="AlphaFoldDB" id="A0A8T3B394"/>
<gene>
    <name evidence="2" type="ORF">KFK09_014994</name>
</gene>
<accession>A0A8T3B394</accession>
<proteinExistence type="predicted"/>
<evidence type="ECO:0000313" key="3">
    <source>
        <dbReference type="Proteomes" id="UP000829196"/>
    </source>
</evidence>
<sequence>MSFLKSINRAPSPLEKGPLSLRREIGDCSCFLASSTTVEVSPDHHRSSAGPPPEALYSTGPPPNAVTPPDHHLTPCAPPDHRLTPSLRRTTT</sequence>
<feature type="region of interest" description="Disordered" evidence="1">
    <location>
        <begin position="37"/>
        <end position="92"/>
    </location>
</feature>
<name>A0A8T3B394_DENNO</name>
<organism evidence="2 3">
    <name type="scientific">Dendrobium nobile</name>
    <name type="common">Orchid</name>
    <dbReference type="NCBI Taxonomy" id="94219"/>
    <lineage>
        <taxon>Eukaryota</taxon>
        <taxon>Viridiplantae</taxon>
        <taxon>Streptophyta</taxon>
        <taxon>Embryophyta</taxon>
        <taxon>Tracheophyta</taxon>
        <taxon>Spermatophyta</taxon>
        <taxon>Magnoliopsida</taxon>
        <taxon>Liliopsida</taxon>
        <taxon>Asparagales</taxon>
        <taxon>Orchidaceae</taxon>
        <taxon>Epidendroideae</taxon>
        <taxon>Malaxideae</taxon>
        <taxon>Dendrobiinae</taxon>
        <taxon>Dendrobium</taxon>
    </lineage>
</organism>